<dbReference type="GO" id="GO:0005886">
    <property type="term" value="C:plasma membrane"/>
    <property type="evidence" value="ECO:0007669"/>
    <property type="project" value="UniProtKB-SubCell"/>
</dbReference>
<keyword evidence="5 9" id="KW-0812">Transmembrane</keyword>
<dbReference type="EC" id="2.3.1.269" evidence="9"/>
<dbReference type="InterPro" id="IPR003010">
    <property type="entry name" value="C-N_Hydrolase"/>
</dbReference>
<protein>
    <recommendedName>
        <fullName evidence="9">Apolipoprotein N-acyltransferase</fullName>
        <shortName evidence="9">ALP N-acyltransferase</shortName>
        <ecNumber evidence="9">2.3.1.269</ecNumber>
    </recommendedName>
</protein>
<reference evidence="11 12" key="1">
    <citation type="submission" date="2020-08" db="EMBL/GenBank/DDBJ databases">
        <title>Genomic Encyclopedia of Type Strains, Phase IV (KMG-IV): sequencing the most valuable type-strain genomes for metagenomic binning, comparative biology and taxonomic classification.</title>
        <authorList>
            <person name="Goeker M."/>
        </authorList>
    </citation>
    <scope>NUCLEOTIDE SEQUENCE [LARGE SCALE GENOMIC DNA]</scope>
    <source>
        <strain evidence="11 12">DSM 105137</strain>
    </source>
</reference>
<evidence type="ECO:0000256" key="2">
    <source>
        <dbReference type="ARBA" id="ARBA00010065"/>
    </source>
</evidence>
<comment type="similarity">
    <text evidence="2 9">Belongs to the CN hydrolase family. Apolipoprotein N-acyltransferase subfamily.</text>
</comment>
<dbReference type="AlphaFoldDB" id="A0A840E8X0"/>
<dbReference type="NCBIfam" id="TIGR00546">
    <property type="entry name" value="lnt"/>
    <property type="match status" value="1"/>
</dbReference>
<feature type="transmembrane region" description="Helical" evidence="9">
    <location>
        <begin position="34"/>
        <end position="53"/>
    </location>
</feature>
<evidence type="ECO:0000256" key="3">
    <source>
        <dbReference type="ARBA" id="ARBA00022475"/>
    </source>
</evidence>
<dbReference type="InterPro" id="IPR004563">
    <property type="entry name" value="Apolipo_AcylTrfase"/>
</dbReference>
<feature type="transmembrane region" description="Helical" evidence="9">
    <location>
        <begin position="109"/>
        <end position="127"/>
    </location>
</feature>
<evidence type="ECO:0000313" key="11">
    <source>
        <dbReference type="EMBL" id="MBB4080162.1"/>
    </source>
</evidence>
<feature type="transmembrane region" description="Helical" evidence="9">
    <location>
        <begin position="73"/>
        <end position="97"/>
    </location>
</feature>
<keyword evidence="3 9" id="KW-1003">Cell membrane</keyword>
<feature type="domain" description="CN hydrolase" evidence="10">
    <location>
        <begin position="266"/>
        <end position="544"/>
    </location>
</feature>
<evidence type="ECO:0000256" key="5">
    <source>
        <dbReference type="ARBA" id="ARBA00022692"/>
    </source>
</evidence>
<keyword evidence="8 9" id="KW-0012">Acyltransferase</keyword>
<gene>
    <name evidence="9" type="primary">lnt</name>
    <name evidence="11" type="ORF">GGR28_002792</name>
</gene>
<keyword evidence="4 9" id="KW-0808">Transferase</keyword>
<evidence type="ECO:0000256" key="4">
    <source>
        <dbReference type="ARBA" id="ARBA00022679"/>
    </source>
</evidence>
<comment type="function">
    <text evidence="9">Catalyzes the phospholipid dependent N-acylation of the N-terminal cysteine of apolipoprotein, the last step in lipoprotein maturation.</text>
</comment>
<evidence type="ECO:0000259" key="10">
    <source>
        <dbReference type="PROSITE" id="PS50263"/>
    </source>
</evidence>
<dbReference type="SUPFAM" id="SSF56317">
    <property type="entry name" value="Carbon-nitrogen hydrolase"/>
    <property type="match status" value="1"/>
</dbReference>
<dbReference type="GO" id="GO:0042158">
    <property type="term" value="P:lipoprotein biosynthetic process"/>
    <property type="evidence" value="ECO:0007669"/>
    <property type="project" value="UniProtKB-UniRule"/>
</dbReference>
<evidence type="ECO:0000256" key="8">
    <source>
        <dbReference type="ARBA" id="ARBA00023315"/>
    </source>
</evidence>
<evidence type="ECO:0000256" key="6">
    <source>
        <dbReference type="ARBA" id="ARBA00022989"/>
    </source>
</evidence>
<dbReference type="GO" id="GO:0016410">
    <property type="term" value="F:N-acyltransferase activity"/>
    <property type="evidence" value="ECO:0007669"/>
    <property type="project" value="UniProtKB-UniRule"/>
</dbReference>
<evidence type="ECO:0000256" key="9">
    <source>
        <dbReference type="HAMAP-Rule" id="MF_01148"/>
    </source>
</evidence>
<dbReference type="EMBL" id="JACIFF010000007">
    <property type="protein sequence ID" value="MBB4080162.1"/>
    <property type="molecule type" value="Genomic_DNA"/>
</dbReference>
<keyword evidence="7 9" id="KW-0472">Membrane</keyword>
<dbReference type="PANTHER" id="PTHR38686:SF1">
    <property type="entry name" value="APOLIPOPROTEIN N-ACYLTRANSFERASE"/>
    <property type="match status" value="1"/>
</dbReference>
<keyword evidence="12" id="KW-1185">Reference proteome</keyword>
<accession>A0A840E8X0</accession>
<dbReference type="InterPro" id="IPR045378">
    <property type="entry name" value="LNT_N"/>
</dbReference>
<feature type="transmembrane region" description="Helical" evidence="9">
    <location>
        <begin position="238"/>
        <end position="257"/>
    </location>
</feature>
<keyword evidence="11" id="KW-0449">Lipoprotein</keyword>
<dbReference type="CDD" id="cd07571">
    <property type="entry name" value="ALP_N-acyl_transferase"/>
    <property type="match status" value="1"/>
</dbReference>
<dbReference type="Pfam" id="PF20154">
    <property type="entry name" value="LNT_N"/>
    <property type="match status" value="1"/>
</dbReference>
<comment type="catalytic activity">
    <reaction evidence="9">
        <text>N-terminal S-1,2-diacyl-sn-glyceryl-L-cysteinyl-[lipoprotein] + a glycerophospholipid = N-acyl-S-1,2-diacyl-sn-glyceryl-L-cysteinyl-[lipoprotein] + a 2-acyl-sn-glycero-3-phospholipid + H(+)</text>
        <dbReference type="Rhea" id="RHEA:48228"/>
        <dbReference type="Rhea" id="RHEA-COMP:14681"/>
        <dbReference type="Rhea" id="RHEA-COMP:14684"/>
        <dbReference type="ChEBI" id="CHEBI:15378"/>
        <dbReference type="ChEBI" id="CHEBI:136912"/>
        <dbReference type="ChEBI" id="CHEBI:140656"/>
        <dbReference type="ChEBI" id="CHEBI:140657"/>
        <dbReference type="ChEBI" id="CHEBI:140660"/>
        <dbReference type="EC" id="2.3.1.269"/>
    </reaction>
</comment>
<dbReference type="UniPathway" id="UPA00666"/>
<dbReference type="HAMAP" id="MF_01148">
    <property type="entry name" value="Lnt"/>
    <property type="match status" value="1"/>
</dbReference>
<keyword evidence="6 9" id="KW-1133">Transmembrane helix</keyword>
<sequence length="588" mass="65549">MSTRTRNYSGIILLLIAAIIAYVMYDRTGREELWGYLPLALYLSAWLGITLLLTSKGSPEKRRRFYLSSATGVLLGLGFPGYLPLPFLLLVAWVPLLLLQREGLPAKSVFWHGLNAFLLYNILATFWVTNTAFAAGLFAVVVNSLLMCIPWMLFHWTSRVSPRVAYLSLIAFWVSFEHLHYKWSLNWPWLTLGNGFAEYPSLIQWYEVTGVLGGSAWILAVNWLVLRFYLPRRPSFSWGLAAVVVLPMAGSLVRYLTYTPPPGETISVSAIQPNFEPHYEKFAGSQAEQLATFTALSREALASVSGPVDYLLLPETSFSNVEESVANTAPALRALMEALPEDKVRYFVTGISSYYRFKPGEAVTDAVRYYPGSDGGQVALEALNGAVQIDPETREFQTYRKGVFVPGAESFPFRKTLFFLEPLVNSLGGTVAGLGSQSERTVLEGERARVAPVICYESVFGEYFTDYIHAGAQAVFVMTNDGWWDNTAGHRQHLYFSSLRAVETRRAVVRSANMGACAFIDQRGHIVSRTFYDERGFLNGTLQLNDAVTPYVRFGDIPSRIALLLTAMALLSNIARTLRNRGTALEEG</sequence>
<dbReference type="PROSITE" id="PS50263">
    <property type="entry name" value="CN_HYDROLASE"/>
    <property type="match status" value="1"/>
</dbReference>
<evidence type="ECO:0000256" key="1">
    <source>
        <dbReference type="ARBA" id="ARBA00004651"/>
    </source>
</evidence>
<feature type="transmembrane region" description="Helical" evidence="9">
    <location>
        <begin position="133"/>
        <end position="153"/>
    </location>
</feature>
<dbReference type="RefSeq" id="WP_183496399.1">
    <property type="nucleotide sequence ID" value="NZ_JACIFF010000007.1"/>
</dbReference>
<organism evidence="11 12">
    <name type="scientific">Neolewinella aquimaris</name>
    <dbReference type="NCBI Taxonomy" id="1835722"/>
    <lineage>
        <taxon>Bacteria</taxon>
        <taxon>Pseudomonadati</taxon>
        <taxon>Bacteroidota</taxon>
        <taxon>Saprospiria</taxon>
        <taxon>Saprospirales</taxon>
        <taxon>Lewinellaceae</taxon>
        <taxon>Neolewinella</taxon>
    </lineage>
</organism>
<evidence type="ECO:0000313" key="12">
    <source>
        <dbReference type="Proteomes" id="UP000576209"/>
    </source>
</evidence>
<feature type="transmembrane region" description="Helical" evidence="9">
    <location>
        <begin position="6"/>
        <end position="25"/>
    </location>
</feature>
<comment type="subcellular location">
    <subcellularLocation>
        <location evidence="1 9">Cell membrane</location>
        <topology evidence="1 9">Multi-pass membrane protein</topology>
    </subcellularLocation>
</comment>
<dbReference type="Proteomes" id="UP000576209">
    <property type="component" value="Unassembled WGS sequence"/>
</dbReference>
<evidence type="ECO:0000256" key="7">
    <source>
        <dbReference type="ARBA" id="ARBA00023136"/>
    </source>
</evidence>
<comment type="caution">
    <text evidence="11">The sequence shown here is derived from an EMBL/GenBank/DDBJ whole genome shotgun (WGS) entry which is preliminary data.</text>
</comment>
<dbReference type="Pfam" id="PF00795">
    <property type="entry name" value="CN_hydrolase"/>
    <property type="match status" value="1"/>
</dbReference>
<dbReference type="Gene3D" id="3.60.110.10">
    <property type="entry name" value="Carbon-nitrogen hydrolase"/>
    <property type="match status" value="1"/>
</dbReference>
<name>A0A840E8X0_9BACT</name>
<dbReference type="PANTHER" id="PTHR38686">
    <property type="entry name" value="APOLIPOPROTEIN N-ACYLTRANSFERASE"/>
    <property type="match status" value="1"/>
</dbReference>
<feature type="transmembrane region" description="Helical" evidence="9">
    <location>
        <begin position="203"/>
        <end position="226"/>
    </location>
</feature>
<dbReference type="InterPro" id="IPR036526">
    <property type="entry name" value="C-N_Hydrolase_sf"/>
</dbReference>
<proteinExistence type="inferred from homology"/>
<comment type="pathway">
    <text evidence="9">Protein modification; lipoprotein biosynthesis (N-acyl transfer).</text>
</comment>